<organism evidence="1">
    <name type="scientific">Burkholderia pseudomallei 1710a</name>
    <dbReference type="NCBI Taxonomy" id="320371"/>
    <lineage>
        <taxon>Bacteria</taxon>
        <taxon>Pseudomonadati</taxon>
        <taxon>Pseudomonadota</taxon>
        <taxon>Betaproteobacteria</taxon>
        <taxon>Burkholderiales</taxon>
        <taxon>Burkholderiaceae</taxon>
        <taxon>Burkholderia</taxon>
        <taxon>pseudomallei group</taxon>
    </lineage>
</organism>
<dbReference type="EMBL" id="CM000832">
    <property type="protein sequence ID" value="EET06113.1"/>
    <property type="molecule type" value="Genomic_DNA"/>
</dbReference>
<reference evidence="1" key="1">
    <citation type="submission" date="2009-05" db="EMBL/GenBank/DDBJ databases">
        <authorList>
            <person name="Harkins D.M."/>
            <person name="DeShazer D."/>
            <person name="Woods D.E."/>
            <person name="Brinkac L.M."/>
            <person name="Brown K.A."/>
            <person name="Hung G.C."/>
            <person name="Tuanyok A."/>
            <person name="Zhang B."/>
            <person name="Nierman W.C."/>
        </authorList>
    </citation>
    <scope>NUCLEOTIDE SEQUENCE [LARGE SCALE GENOMIC DNA]</scope>
    <source>
        <strain evidence="1">1710a</strain>
    </source>
</reference>
<sequence>MTHHARVGAFARGLAIERETRAHGRGFRGIACVKRRAADERDEGGRR</sequence>
<gene>
    <name evidence="1" type="ORF">BURPS1710A_1810</name>
</gene>
<evidence type="ECO:0000313" key="1">
    <source>
        <dbReference type="EMBL" id="EET06113.1"/>
    </source>
</evidence>
<proteinExistence type="predicted"/>
<protein>
    <submittedName>
        <fullName evidence="1">Uncharacterized protein</fullName>
    </submittedName>
</protein>
<dbReference type="AlphaFoldDB" id="A0A0E1VYZ1"/>
<name>A0A0E1VYZ1_BURPE</name>
<dbReference type="HOGENOM" id="CLU_208943_0_0_4"/>
<dbReference type="Proteomes" id="UP000001812">
    <property type="component" value="Chromosome I"/>
</dbReference>
<accession>A0A0E1VYZ1</accession>